<dbReference type="InterPro" id="IPR003439">
    <property type="entry name" value="ABC_transporter-like_ATP-bd"/>
</dbReference>
<keyword evidence="7" id="KW-1185">Reference proteome</keyword>
<dbReference type="STRING" id="1072256.CUTER_04520"/>
<evidence type="ECO:0000256" key="4">
    <source>
        <dbReference type="ARBA" id="ARBA00022840"/>
    </source>
</evidence>
<dbReference type="PANTHER" id="PTHR42734:SF17">
    <property type="entry name" value="METAL TRANSPORT SYSTEM ATP-BINDING PROTEIN TM_0124-RELATED"/>
    <property type="match status" value="1"/>
</dbReference>
<dbReference type="InterPro" id="IPR015856">
    <property type="entry name" value="ABC_transpr_CbiO/EcfA_su"/>
</dbReference>
<reference evidence="6 7" key="1">
    <citation type="journal article" date="2015" name="Genome Announc.">
        <title>Virulence Factor Genes Detected in the Complete Genome Sequence of Corynebacterium uterequi DSM 45634, Isolated from the Uterus of a Maiden Mare.</title>
        <authorList>
            <person name="Ruckert C."/>
            <person name="Kriete M."/>
            <person name="Jaenicke S."/>
            <person name="Winkler A."/>
            <person name="Tauch A."/>
        </authorList>
    </citation>
    <scope>NUCLEOTIDE SEQUENCE [LARGE SCALE GENOMIC DNA]</scope>
    <source>
        <strain evidence="6 7">DSM 45634</strain>
    </source>
</reference>
<keyword evidence="4" id="KW-0067">ATP-binding</keyword>
<dbReference type="GO" id="GO:0022857">
    <property type="term" value="F:transmembrane transporter activity"/>
    <property type="evidence" value="ECO:0007669"/>
    <property type="project" value="UniProtKB-ARBA"/>
</dbReference>
<proteinExistence type="inferred from homology"/>
<evidence type="ECO:0000256" key="3">
    <source>
        <dbReference type="ARBA" id="ARBA00022741"/>
    </source>
</evidence>
<dbReference type="Proteomes" id="UP000035548">
    <property type="component" value="Chromosome"/>
</dbReference>
<dbReference type="AlphaFoldDB" id="A0A0G3HC82"/>
<organism evidence="6 7">
    <name type="scientific">Corynebacterium uterequi</name>
    <dbReference type="NCBI Taxonomy" id="1072256"/>
    <lineage>
        <taxon>Bacteria</taxon>
        <taxon>Bacillati</taxon>
        <taxon>Actinomycetota</taxon>
        <taxon>Actinomycetes</taxon>
        <taxon>Mycobacteriales</taxon>
        <taxon>Corynebacteriaceae</taxon>
        <taxon>Corynebacterium</taxon>
    </lineage>
</organism>
<keyword evidence="6" id="KW-0378">Hydrolase</keyword>
<dbReference type="GO" id="GO:0016020">
    <property type="term" value="C:membrane"/>
    <property type="evidence" value="ECO:0007669"/>
    <property type="project" value="InterPro"/>
</dbReference>
<gene>
    <name evidence="6" type="ORF">CUTER_04520</name>
</gene>
<evidence type="ECO:0000313" key="6">
    <source>
        <dbReference type="EMBL" id="AKK10909.1"/>
    </source>
</evidence>
<protein>
    <submittedName>
        <fullName evidence="6">ABC-type molybdenum transport system, ATPase component/photorepair protein PhrA</fullName>
        <ecNumber evidence="6">3.6.3.34</ecNumber>
    </submittedName>
</protein>
<evidence type="ECO:0000259" key="5">
    <source>
        <dbReference type="PROSITE" id="PS50893"/>
    </source>
</evidence>
<evidence type="ECO:0000256" key="2">
    <source>
        <dbReference type="ARBA" id="ARBA00022448"/>
    </source>
</evidence>
<dbReference type="PROSITE" id="PS50893">
    <property type="entry name" value="ABC_TRANSPORTER_2"/>
    <property type="match status" value="1"/>
</dbReference>
<comment type="similarity">
    <text evidence="1">Belongs to the ABC transporter superfamily.</text>
</comment>
<dbReference type="FunFam" id="3.40.50.300:FF:001031">
    <property type="entry name" value="Iron ABC transporter ATP-binding protein"/>
    <property type="match status" value="1"/>
</dbReference>
<evidence type="ECO:0000313" key="7">
    <source>
        <dbReference type="Proteomes" id="UP000035548"/>
    </source>
</evidence>
<dbReference type="OrthoDB" id="9789994at2"/>
<accession>A0A0G3HC82</accession>
<dbReference type="CDD" id="cd03225">
    <property type="entry name" value="ABC_cobalt_CbiO_domain1"/>
    <property type="match status" value="1"/>
</dbReference>
<keyword evidence="3" id="KW-0547">Nucleotide-binding</keyword>
<reference evidence="7" key="2">
    <citation type="submission" date="2015-05" db="EMBL/GenBank/DDBJ databases">
        <title>Complete genome sequence of Corynebacterium uterequi DSM 45634, isolated from the uterus of a maiden mare.</title>
        <authorList>
            <person name="Ruckert C."/>
            <person name="Albersmeier A."/>
            <person name="Winkler A."/>
            <person name="Tauch A."/>
        </authorList>
    </citation>
    <scope>NUCLEOTIDE SEQUENCE [LARGE SCALE GENOMIC DNA]</scope>
    <source>
        <strain evidence="7">DSM 45634</strain>
    </source>
</reference>
<dbReference type="PATRIC" id="fig|1072256.5.peg.898"/>
<dbReference type="InterPro" id="IPR003593">
    <property type="entry name" value="AAA+_ATPase"/>
</dbReference>
<dbReference type="EC" id="3.6.3.34" evidence="6"/>
<dbReference type="Gene3D" id="3.40.50.300">
    <property type="entry name" value="P-loop containing nucleotide triphosphate hydrolases"/>
    <property type="match status" value="1"/>
</dbReference>
<feature type="domain" description="ABC transporter" evidence="5">
    <location>
        <begin position="34"/>
        <end position="274"/>
    </location>
</feature>
<dbReference type="GO" id="GO:0016887">
    <property type="term" value="F:ATP hydrolysis activity"/>
    <property type="evidence" value="ECO:0007669"/>
    <property type="project" value="InterPro"/>
</dbReference>
<evidence type="ECO:0000256" key="1">
    <source>
        <dbReference type="ARBA" id="ARBA00005417"/>
    </source>
</evidence>
<dbReference type="GO" id="GO:0005524">
    <property type="term" value="F:ATP binding"/>
    <property type="evidence" value="ECO:0007669"/>
    <property type="project" value="UniProtKB-KW"/>
</dbReference>
<dbReference type="PANTHER" id="PTHR42734">
    <property type="entry name" value="METAL TRANSPORT SYSTEM ATP-BINDING PROTEIN TM_0124-RELATED"/>
    <property type="match status" value="1"/>
</dbReference>
<dbReference type="InterPro" id="IPR050153">
    <property type="entry name" value="Metal_Ion_Import_ABC"/>
</dbReference>
<name>A0A0G3HC82_9CORY</name>
<dbReference type="InterPro" id="IPR027417">
    <property type="entry name" value="P-loop_NTPase"/>
</dbReference>
<dbReference type="KEGG" id="cut:CUTER_04520"/>
<sequence>MGVCPQDYPSCVTSTGILIFSHNGGVSTEAQALIDFQGVSLRRDGAVLVGPLDWQVLPGQRWIIVGPNGAGKTSLVRIAAAEEYPSTGEATILGERLGKTDMRDLRTLIGMSSAALAHRIPEDEKVGDLVISASYAVLGRWLEDYDEVDEHQAVAILEQVGALHLVDRRWGTLSEGERKRVLIARAMMVNPELLILDEPSAGLDLGGREDLVAYLSELANDEDAPAIVMITHHVEEIPAGFTHAMLLDEGGVVAQGPIEEVLTSEHLTATFHQPIELSRVGDRYFARRRARRGAHRK</sequence>
<dbReference type="Pfam" id="PF00005">
    <property type="entry name" value="ABC_tran"/>
    <property type="match status" value="1"/>
</dbReference>
<dbReference type="SUPFAM" id="SSF52540">
    <property type="entry name" value="P-loop containing nucleoside triphosphate hydrolases"/>
    <property type="match status" value="1"/>
</dbReference>
<keyword evidence="2" id="KW-0813">Transport</keyword>
<dbReference type="SMART" id="SM00382">
    <property type="entry name" value="AAA"/>
    <property type="match status" value="1"/>
</dbReference>
<dbReference type="EMBL" id="CP011546">
    <property type="protein sequence ID" value="AKK10909.1"/>
    <property type="molecule type" value="Genomic_DNA"/>
</dbReference>